<feature type="signal peptide" evidence="10">
    <location>
        <begin position="1"/>
        <end position="47"/>
    </location>
</feature>
<evidence type="ECO:0000256" key="10">
    <source>
        <dbReference type="SAM" id="SignalP"/>
    </source>
</evidence>
<dbReference type="PANTHER" id="PTHR47986:SF33">
    <property type="entry name" value="LEUCINE-RICH REPEAT-CONTAINING N-TERMINAL PLANT-TYPE DOMAIN-CONTAINING PROTEIN"/>
    <property type="match status" value="1"/>
</dbReference>
<keyword evidence="5" id="KW-0677">Repeat</keyword>
<evidence type="ECO:0000256" key="8">
    <source>
        <dbReference type="ARBA" id="ARBA00023170"/>
    </source>
</evidence>
<keyword evidence="8" id="KW-0675">Receptor</keyword>
<evidence type="ECO:0000256" key="4">
    <source>
        <dbReference type="ARBA" id="ARBA00022729"/>
    </source>
</evidence>
<keyword evidence="4 10" id="KW-0732">Signal</keyword>
<gene>
    <name evidence="11" type="ORF">HID58_013548</name>
</gene>
<feature type="non-terminal residue" evidence="11">
    <location>
        <position position="1"/>
    </location>
</feature>
<dbReference type="PANTHER" id="PTHR47986">
    <property type="entry name" value="OSJNBA0070M12.3 PROTEIN"/>
    <property type="match status" value="1"/>
</dbReference>
<reference evidence="11 12" key="1">
    <citation type="submission" date="2021-05" db="EMBL/GenBank/DDBJ databases">
        <title>Genome Assembly of Synthetic Allotetraploid Brassica napus Reveals Homoeologous Exchanges between Subgenomes.</title>
        <authorList>
            <person name="Davis J.T."/>
        </authorList>
    </citation>
    <scope>NUCLEOTIDE SEQUENCE [LARGE SCALE GENOMIC DNA]</scope>
    <source>
        <strain evidence="12">cv. Da-Ae</strain>
        <tissue evidence="11">Seedling</tissue>
    </source>
</reference>
<feature type="chain" id="PRO_5047244953" description="Leucine-rich repeat-containing N-terminal plant-type domain-containing protein" evidence="10">
    <location>
        <begin position="48"/>
        <end position="330"/>
    </location>
</feature>
<evidence type="ECO:0000256" key="3">
    <source>
        <dbReference type="ARBA" id="ARBA00022692"/>
    </source>
</evidence>
<keyword evidence="3" id="KW-0812">Transmembrane</keyword>
<comment type="subcellular location">
    <subcellularLocation>
        <location evidence="1">Membrane</location>
        <topology evidence="1">Single-pass membrane protein</topology>
    </subcellularLocation>
</comment>
<dbReference type="EMBL" id="JAGKQM010000003">
    <property type="protein sequence ID" value="KAH0936431.1"/>
    <property type="molecule type" value="Genomic_DNA"/>
</dbReference>
<evidence type="ECO:0008006" key="13">
    <source>
        <dbReference type="Google" id="ProtNLM"/>
    </source>
</evidence>
<dbReference type="InterPro" id="IPR025875">
    <property type="entry name" value="Leu-rich_rpt_4"/>
</dbReference>
<keyword evidence="7" id="KW-0472">Membrane</keyword>
<evidence type="ECO:0000313" key="11">
    <source>
        <dbReference type="EMBL" id="KAH0936431.1"/>
    </source>
</evidence>
<dbReference type="InterPro" id="IPR052422">
    <property type="entry name" value="Auxin_Ser/Thr_Kinase"/>
</dbReference>
<dbReference type="Proteomes" id="UP000824890">
    <property type="component" value="Unassembled WGS sequence"/>
</dbReference>
<dbReference type="Pfam" id="PF00560">
    <property type="entry name" value="LRR_1"/>
    <property type="match status" value="1"/>
</dbReference>
<dbReference type="Pfam" id="PF12799">
    <property type="entry name" value="LRR_4"/>
    <property type="match status" value="1"/>
</dbReference>
<dbReference type="SMART" id="SM00369">
    <property type="entry name" value="LRR_TYP"/>
    <property type="match status" value="3"/>
</dbReference>
<name>A0ABQ8E477_BRANA</name>
<dbReference type="PRINTS" id="PR00019">
    <property type="entry name" value="LEURICHRPT"/>
</dbReference>
<evidence type="ECO:0000256" key="6">
    <source>
        <dbReference type="ARBA" id="ARBA00022989"/>
    </source>
</evidence>
<keyword evidence="2" id="KW-0433">Leucine-rich repeat</keyword>
<keyword evidence="9" id="KW-0325">Glycoprotein</keyword>
<dbReference type="InterPro" id="IPR001611">
    <property type="entry name" value="Leu-rich_rpt"/>
</dbReference>
<dbReference type="PROSITE" id="PS51450">
    <property type="entry name" value="LRR"/>
    <property type="match status" value="1"/>
</dbReference>
<sequence>RQCLSPTHPHTTLLSSLTFPPHFPAKMTRSHLCLLCLLLSLVNLAASQDDATIMQSLKSTLHLTPDVDWSNPDPCKWVAVQCDGSNRVTRIQLKQKGISGTLPLDLQKLSELIVLEFFSNKISGPVPDLSGLTHLQRLNLHDNLFDSTPKNLFSGMNSLQEAYLDNNPFASWEIPETVKEATSLKNLSLVNCNLTANAFSGPIPDLSGLQSLRLFNLRENQLTGLVPPSFTGLKSLTVVNLTNNCFQGPTPLFKNSLTSLETINLSNNQLTGSIPTELTSLPRLRTLDVSNNDIHGDVPKFRASVSVVTTGNVNIGRVSPTSWKSFRNRI</sequence>
<keyword evidence="12" id="KW-1185">Reference proteome</keyword>
<evidence type="ECO:0000256" key="5">
    <source>
        <dbReference type="ARBA" id="ARBA00022737"/>
    </source>
</evidence>
<dbReference type="SUPFAM" id="SSF52058">
    <property type="entry name" value="L domain-like"/>
    <property type="match status" value="1"/>
</dbReference>
<evidence type="ECO:0000256" key="7">
    <source>
        <dbReference type="ARBA" id="ARBA00023136"/>
    </source>
</evidence>
<proteinExistence type="predicted"/>
<dbReference type="InterPro" id="IPR032675">
    <property type="entry name" value="LRR_dom_sf"/>
</dbReference>
<keyword evidence="6" id="KW-1133">Transmembrane helix</keyword>
<accession>A0ABQ8E477</accession>
<comment type="caution">
    <text evidence="11">The sequence shown here is derived from an EMBL/GenBank/DDBJ whole genome shotgun (WGS) entry which is preliminary data.</text>
</comment>
<dbReference type="InterPro" id="IPR003591">
    <property type="entry name" value="Leu-rich_rpt_typical-subtyp"/>
</dbReference>
<organism evidence="11 12">
    <name type="scientific">Brassica napus</name>
    <name type="common">Rape</name>
    <dbReference type="NCBI Taxonomy" id="3708"/>
    <lineage>
        <taxon>Eukaryota</taxon>
        <taxon>Viridiplantae</taxon>
        <taxon>Streptophyta</taxon>
        <taxon>Embryophyta</taxon>
        <taxon>Tracheophyta</taxon>
        <taxon>Spermatophyta</taxon>
        <taxon>Magnoliopsida</taxon>
        <taxon>eudicotyledons</taxon>
        <taxon>Gunneridae</taxon>
        <taxon>Pentapetalae</taxon>
        <taxon>rosids</taxon>
        <taxon>malvids</taxon>
        <taxon>Brassicales</taxon>
        <taxon>Brassicaceae</taxon>
        <taxon>Brassiceae</taxon>
        <taxon>Brassica</taxon>
    </lineage>
</organism>
<evidence type="ECO:0000256" key="9">
    <source>
        <dbReference type="ARBA" id="ARBA00023180"/>
    </source>
</evidence>
<protein>
    <recommendedName>
        <fullName evidence="13">Leucine-rich repeat-containing N-terminal plant-type domain-containing protein</fullName>
    </recommendedName>
</protein>
<dbReference type="Gene3D" id="3.80.10.10">
    <property type="entry name" value="Ribonuclease Inhibitor"/>
    <property type="match status" value="1"/>
</dbReference>
<evidence type="ECO:0000256" key="2">
    <source>
        <dbReference type="ARBA" id="ARBA00022614"/>
    </source>
</evidence>
<evidence type="ECO:0000313" key="12">
    <source>
        <dbReference type="Proteomes" id="UP000824890"/>
    </source>
</evidence>
<evidence type="ECO:0000256" key="1">
    <source>
        <dbReference type="ARBA" id="ARBA00004167"/>
    </source>
</evidence>